<evidence type="ECO:0000256" key="8">
    <source>
        <dbReference type="ARBA" id="ARBA00023211"/>
    </source>
</evidence>
<dbReference type="InterPro" id="IPR006186">
    <property type="entry name" value="Ser/Thr-sp_prot-phosphatase"/>
</dbReference>
<evidence type="ECO:0000256" key="12">
    <source>
        <dbReference type="ARBA" id="ARBA00048336"/>
    </source>
</evidence>
<dbReference type="GO" id="GO:0031272">
    <property type="term" value="P:regulation of pseudopodium assembly"/>
    <property type="evidence" value="ECO:0007669"/>
    <property type="project" value="UniProtKB-ARBA"/>
</dbReference>
<dbReference type="PRINTS" id="PR00114">
    <property type="entry name" value="STPHPHTASE"/>
</dbReference>
<sequence length="275" mass="31042">MIETVKQIFMNQGSLLEIEAPVKICGDTHGQFSDVLRLFEKGGFPPLVNYLFLGDYVDRGQQSIEVVSLFLAYKVKYPGNFFLLRGNHECAAINRVYGFYDECCRRYKTAGPELWLAFQAAFATMPLTGLVSNRILCMHGGISSRMKSLNDLKRLRSKPIDIVDNPSLAMDLLWADPDETISGFEENTRGVSYVFGADVLQEMMRKLELDLVVRAHQVVQDGYEFFANKKLVTVFSAPHYCGSFNNAAAMMNVDRTLVCSFQVMRAVVKVVKSRE</sequence>
<organism evidence="16 17">
    <name type="scientific">Caenorhabditis auriculariae</name>
    <dbReference type="NCBI Taxonomy" id="2777116"/>
    <lineage>
        <taxon>Eukaryota</taxon>
        <taxon>Metazoa</taxon>
        <taxon>Ecdysozoa</taxon>
        <taxon>Nematoda</taxon>
        <taxon>Chromadorea</taxon>
        <taxon>Rhabditida</taxon>
        <taxon>Rhabditina</taxon>
        <taxon>Rhabditomorpha</taxon>
        <taxon>Rhabditoidea</taxon>
        <taxon>Rhabditidae</taxon>
        <taxon>Peloderinae</taxon>
        <taxon>Caenorhabditis</taxon>
    </lineage>
</organism>
<dbReference type="GO" id="GO:0000785">
    <property type="term" value="C:chromatin"/>
    <property type="evidence" value="ECO:0007669"/>
    <property type="project" value="UniProtKB-ARBA"/>
</dbReference>
<proteinExistence type="inferred from homology"/>
<keyword evidence="17" id="KW-1185">Reference proteome</keyword>
<evidence type="ECO:0000256" key="14">
    <source>
        <dbReference type="RuleBase" id="RU004273"/>
    </source>
</evidence>
<dbReference type="PANTHER" id="PTHR11668">
    <property type="entry name" value="SERINE/THREONINE PROTEIN PHOSPHATASE"/>
    <property type="match status" value="1"/>
</dbReference>
<dbReference type="SUPFAM" id="SSF56300">
    <property type="entry name" value="Metallo-dependent phosphatases"/>
    <property type="match status" value="1"/>
</dbReference>
<comment type="function">
    <text evidence="13">Probable phosphatase which plays a redundant role with gsp-4 in spermatogenesis by regulating sister chromatid segregation during meiosis. In addition, involved in sperm motility by controlling the dynamic disassembly of major sperm proteins (MSP) in the spermatozoan pseudopodium.</text>
</comment>
<dbReference type="GO" id="GO:0046872">
    <property type="term" value="F:metal ion binding"/>
    <property type="evidence" value="ECO:0007669"/>
    <property type="project" value="UniProtKB-KW"/>
</dbReference>
<keyword evidence="8" id="KW-0464">Manganese</keyword>
<dbReference type="PROSITE" id="PS00125">
    <property type="entry name" value="SER_THR_PHOSPHATASE"/>
    <property type="match status" value="1"/>
</dbReference>
<dbReference type="GO" id="GO:0007060">
    <property type="term" value="P:male meiosis chromosome segregation"/>
    <property type="evidence" value="ECO:0007669"/>
    <property type="project" value="UniProtKB-ARBA"/>
</dbReference>
<keyword evidence="7" id="KW-0904">Protein phosphatase</keyword>
<evidence type="ECO:0000256" key="10">
    <source>
        <dbReference type="ARBA" id="ARBA00037818"/>
    </source>
</evidence>
<name>A0A8S1I0D5_9PELO</name>
<dbReference type="GO" id="GO:0005634">
    <property type="term" value="C:nucleus"/>
    <property type="evidence" value="ECO:0007669"/>
    <property type="project" value="TreeGrafter"/>
</dbReference>
<dbReference type="GO" id="GO:0007283">
    <property type="term" value="P:spermatogenesis"/>
    <property type="evidence" value="ECO:0007669"/>
    <property type="project" value="UniProtKB-KW"/>
</dbReference>
<dbReference type="GO" id="GO:0005737">
    <property type="term" value="C:cytoplasm"/>
    <property type="evidence" value="ECO:0007669"/>
    <property type="project" value="TreeGrafter"/>
</dbReference>
<evidence type="ECO:0000256" key="5">
    <source>
        <dbReference type="ARBA" id="ARBA00022801"/>
    </source>
</evidence>
<evidence type="ECO:0000259" key="15">
    <source>
        <dbReference type="PROSITE" id="PS00125"/>
    </source>
</evidence>
<comment type="catalytic activity">
    <reaction evidence="12 14">
        <text>O-phospho-L-threonyl-[protein] + H2O = L-threonyl-[protein] + phosphate</text>
        <dbReference type="Rhea" id="RHEA:47004"/>
        <dbReference type="Rhea" id="RHEA-COMP:11060"/>
        <dbReference type="Rhea" id="RHEA-COMP:11605"/>
        <dbReference type="ChEBI" id="CHEBI:15377"/>
        <dbReference type="ChEBI" id="CHEBI:30013"/>
        <dbReference type="ChEBI" id="CHEBI:43474"/>
        <dbReference type="ChEBI" id="CHEBI:61977"/>
        <dbReference type="EC" id="3.1.3.16"/>
    </reaction>
</comment>
<dbReference type="Pfam" id="PF00149">
    <property type="entry name" value="Metallophos"/>
    <property type="match status" value="1"/>
</dbReference>
<dbReference type="GO" id="GO:0031143">
    <property type="term" value="C:pseudopodium"/>
    <property type="evidence" value="ECO:0007669"/>
    <property type="project" value="UniProtKB-SubCell"/>
</dbReference>
<evidence type="ECO:0000256" key="2">
    <source>
        <dbReference type="ARBA" id="ARBA00008294"/>
    </source>
</evidence>
<keyword evidence="6" id="KW-0744">Spermatogenesis</keyword>
<keyword evidence="4" id="KW-0479">Metal-binding</keyword>
<dbReference type="Gene3D" id="3.60.21.10">
    <property type="match status" value="1"/>
</dbReference>
<evidence type="ECO:0000313" key="17">
    <source>
        <dbReference type="Proteomes" id="UP000835052"/>
    </source>
</evidence>
<dbReference type="GO" id="GO:0097723">
    <property type="term" value="P:amoeboid sperm motility"/>
    <property type="evidence" value="ECO:0007669"/>
    <property type="project" value="UniProtKB-ARBA"/>
</dbReference>
<evidence type="ECO:0000256" key="9">
    <source>
        <dbReference type="ARBA" id="ARBA00023273"/>
    </source>
</evidence>
<comment type="subcellular location">
    <subcellularLocation>
        <location evidence="10">Cell projection</location>
        <location evidence="10">Pseudopodium</location>
    </subcellularLocation>
    <subcellularLocation>
        <location evidence="1">Chromosome</location>
    </subcellularLocation>
</comment>
<reference evidence="16" key="1">
    <citation type="submission" date="2020-10" db="EMBL/GenBank/DDBJ databases">
        <authorList>
            <person name="Kikuchi T."/>
        </authorList>
    </citation>
    <scope>NUCLEOTIDE SEQUENCE</scope>
    <source>
        <strain evidence="16">NKZ352</strain>
    </source>
</reference>
<accession>A0A8S1I0D5</accession>
<keyword evidence="9" id="KW-0966">Cell projection</keyword>
<dbReference type="OrthoDB" id="1930084at2759"/>
<keyword evidence="3" id="KW-0158">Chromosome</keyword>
<feature type="domain" description="Serine/threonine specific protein phosphatases" evidence="15">
    <location>
        <begin position="84"/>
        <end position="89"/>
    </location>
</feature>
<dbReference type="EC" id="3.1.3.16" evidence="14"/>
<evidence type="ECO:0000256" key="11">
    <source>
        <dbReference type="ARBA" id="ARBA00047761"/>
    </source>
</evidence>
<keyword evidence="5 14" id="KW-0378">Hydrolase</keyword>
<dbReference type="GO" id="GO:0018991">
    <property type="term" value="P:egg-laying behavior"/>
    <property type="evidence" value="ECO:0007669"/>
    <property type="project" value="UniProtKB-ARBA"/>
</dbReference>
<evidence type="ECO:0000256" key="7">
    <source>
        <dbReference type="ARBA" id="ARBA00022912"/>
    </source>
</evidence>
<dbReference type="Proteomes" id="UP000835052">
    <property type="component" value="Unassembled WGS sequence"/>
</dbReference>
<dbReference type="InterPro" id="IPR050341">
    <property type="entry name" value="PP1_catalytic_subunit"/>
</dbReference>
<comment type="catalytic activity">
    <reaction evidence="11">
        <text>O-phospho-L-seryl-[protein] + H2O = L-seryl-[protein] + phosphate</text>
        <dbReference type="Rhea" id="RHEA:20629"/>
        <dbReference type="Rhea" id="RHEA-COMP:9863"/>
        <dbReference type="Rhea" id="RHEA-COMP:11604"/>
        <dbReference type="ChEBI" id="CHEBI:15377"/>
        <dbReference type="ChEBI" id="CHEBI:29999"/>
        <dbReference type="ChEBI" id="CHEBI:43474"/>
        <dbReference type="ChEBI" id="CHEBI:83421"/>
        <dbReference type="EC" id="3.1.3.16"/>
    </reaction>
</comment>
<dbReference type="InterPro" id="IPR029052">
    <property type="entry name" value="Metallo-depent_PP-like"/>
</dbReference>
<dbReference type="EMBL" id="CAJGYM010000204">
    <property type="protein sequence ID" value="CAD6199790.1"/>
    <property type="molecule type" value="Genomic_DNA"/>
</dbReference>
<evidence type="ECO:0000256" key="13">
    <source>
        <dbReference type="ARBA" id="ARBA00054219"/>
    </source>
</evidence>
<dbReference type="PANTHER" id="PTHR11668:SF422">
    <property type="entry name" value="SERINE_THREONINE-PROTEIN PHOSPHATASE"/>
    <property type="match status" value="1"/>
</dbReference>
<comment type="similarity">
    <text evidence="2 14">Belongs to the PPP phosphatase family.</text>
</comment>
<dbReference type="SMART" id="SM00156">
    <property type="entry name" value="PP2Ac"/>
    <property type="match status" value="1"/>
</dbReference>
<evidence type="ECO:0000313" key="16">
    <source>
        <dbReference type="EMBL" id="CAD6199790.1"/>
    </source>
</evidence>
<evidence type="ECO:0000256" key="6">
    <source>
        <dbReference type="ARBA" id="ARBA00022871"/>
    </source>
</evidence>
<evidence type="ECO:0000256" key="1">
    <source>
        <dbReference type="ARBA" id="ARBA00004286"/>
    </source>
</evidence>
<keyword evidence="6" id="KW-0221">Differentiation</keyword>
<protein>
    <recommendedName>
        <fullName evidence="14">Serine/threonine-protein phosphatase</fullName>
        <ecNumber evidence="14">3.1.3.16</ecNumber>
    </recommendedName>
</protein>
<gene>
    <name evidence="16" type="ORF">CAUJ_LOCUS15689</name>
</gene>
<dbReference type="FunFam" id="3.60.21.10:FF:000026">
    <property type="entry name" value="Serine/threonine-protein phosphatase"/>
    <property type="match status" value="1"/>
</dbReference>
<evidence type="ECO:0000256" key="3">
    <source>
        <dbReference type="ARBA" id="ARBA00022454"/>
    </source>
</evidence>
<comment type="caution">
    <text evidence="16">The sequence shown here is derived from an EMBL/GenBank/DDBJ whole genome shotgun (WGS) entry which is preliminary data.</text>
</comment>
<dbReference type="InterPro" id="IPR004843">
    <property type="entry name" value="Calcineurin-like_PHP"/>
</dbReference>
<evidence type="ECO:0000256" key="4">
    <source>
        <dbReference type="ARBA" id="ARBA00022723"/>
    </source>
</evidence>
<dbReference type="GO" id="GO:0004722">
    <property type="term" value="F:protein serine/threonine phosphatase activity"/>
    <property type="evidence" value="ECO:0007669"/>
    <property type="project" value="UniProtKB-EC"/>
</dbReference>
<dbReference type="AlphaFoldDB" id="A0A8S1I0D5"/>